<accession>A0ABM8VXL8</accession>
<organism evidence="4 5">
    <name type="scientific">Gigaspora margarita</name>
    <dbReference type="NCBI Taxonomy" id="4874"/>
    <lineage>
        <taxon>Eukaryota</taxon>
        <taxon>Fungi</taxon>
        <taxon>Fungi incertae sedis</taxon>
        <taxon>Mucoromycota</taxon>
        <taxon>Glomeromycotina</taxon>
        <taxon>Glomeromycetes</taxon>
        <taxon>Diversisporales</taxon>
        <taxon>Gigasporaceae</taxon>
        <taxon>Gigaspora</taxon>
    </lineage>
</organism>
<feature type="non-terminal residue" evidence="4">
    <location>
        <position position="1"/>
    </location>
</feature>
<feature type="coiled-coil region" evidence="1">
    <location>
        <begin position="656"/>
        <end position="697"/>
    </location>
</feature>
<feature type="compositionally biased region" description="Basic and acidic residues" evidence="2">
    <location>
        <begin position="552"/>
        <end position="565"/>
    </location>
</feature>
<name>A0ABM8VXL8_GIGMA</name>
<evidence type="ECO:0000313" key="5">
    <source>
        <dbReference type="Proteomes" id="UP000789901"/>
    </source>
</evidence>
<feature type="transmembrane region" description="Helical" evidence="3">
    <location>
        <begin position="272"/>
        <end position="293"/>
    </location>
</feature>
<sequence>KHMETKKCKKCQKIIAGDIYRISTTEYEARSWKKKGEKYKSYCQPCYEKLPIGVRPYDCKGNDKCQSCGATKECGAKKCNNKKELELDGNRLCNDCRVSNKKKWDGLLNCNVCSRRVKTLFTSSGQAGGDMCANCYARTCEKCGASMRGFENNIPNKVAESKIENLNLSLKGKKTKKPFLICQHCNSDIPLWKYHNEVNYKNDIDAEIAICHAKHVRDCSSAPFLARSKANAALDKKNYDGFYFTESGSRGQGNRNQENGNPNGNQKGNDGLVKGILIVGLLSSLIALGIYALKLELMTIDKSATLAGQKEIIQERHEKRGFNKWNKEDCGNALHRKKVFYKTDGLLPYEIRKGLMYEVPNWELISELLRRICNDEIDPHQLAQFLEQKKYKDFELEAINELINRLDTNEKVKDLEDWAALKIILTQHKELARAKTYCFVGTIVKKTKEKFRETNEGLGVKAGDEYIKLELDLKLPGNNRNLIIYCAWFNLDDPTDYQKDVVPCMTGETYEFEILEDPDYVKKNNEKKKKAKLAKAGETVDSYERKRKSKKRNSDSRASADETLARHMKKANKKDCHPDKCQGYSEEIKLTMKDKKELCGRIAEGEFLEEEISSYLTDKELLKELEDGEEYNEEILFYKLFPSRKERKEAKTGSWRNILMKDMNEKDAKIKELEKEKEEYLRKAVNAEISKIEKENE</sequence>
<dbReference type="EMBL" id="CAJVQB010000164">
    <property type="protein sequence ID" value="CAG8472172.1"/>
    <property type="molecule type" value="Genomic_DNA"/>
</dbReference>
<keyword evidence="3" id="KW-0472">Membrane</keyword>
<dbReference type="Proteomes" id="UP000789901">
    <property type="component" value="Unassembled WGS sequence"/>
</dbReference>
<protein>
    <submittedName>
        <fullName evidence="4">33654_t:CDS:1</fullName>
    </submittedName>
</protein>
<keyword evidence="1" id="KW-0175">Coiled coil</keyword>
<keyword evidence="3" id="KW-0812">Transmembrane</keyword>
<keyword evidence="5" id="KW-1185">Reference proteome</keyword>
<evidence type="ECO:0000313" key="4">
    <source>
        <dbReference type="EMBL" id="CAG8472172.1"/>
    </source>
</evidence>
<evidence type="ECO:0000256" key="3">
    <source>
        <dbReference type="SAM" id="Phobius"/>
    </source>
</evidence>
<keyword evidence="3" id="KW-1133">Transmembrane helix</keyword>
<feature type="region of interest" description="Disordered" evidence="2">
    <location>
        <begin position="247"/>
        <end position="267"/>
    </location>
</feature>
<evidence type="ECO:0000256" key="2">
    <source>
        <dbReference type="SAM" id="MobiDB-lite"/>
    </source>
</evidence>
<evidence type="ECO:0000256" key="1">
    <source>
        <dbReference type="SAM" id="Coils"/>
    </source>
</evidence>
<feature type="compositionally biased region" description="Low complexity" evidence="2">
    <location>
        <begin position="248"/>
        <end position="267"/>
    </location>
</feature>
<proteinExistence type="predicted"/>
<feature type="region of interest" description="Disordered" evidence="2">
    <location>
        <begin position="539"/>
        <end position="576"/>
    </location>
</feature>
<comment type="caution">
    <text evidence="4">The sequence shown here is derived from an EMBL/GenBank/DDBJ whole genome shotgun (WGS) entry which is preliminary data.</text>
</comment>
<gene>
    <name evidence="4" type="ORF">GMARGA_LOCUS831</name>
</gene>
<reference evidence="4 5" key="1">
    <citation type="submission" date="2021-06" db="EMBL/GenBank/DDBJ databases">
        <authorList>
            <person name="Kallberg Y."/>
            <person name="Tangrot J."/>
            <person name="Rosling A."/>
        </authorList>
    </citation>
    <scope>NUCLEOTIDE SEQUENCE [LARGE SCALE GENOMIC DNA]</scope>
    <source>
        <strain evidence="4 5">120-4 pot B 10/14</strain>
    </source>
</reference>